<keyword evidence="3" id="KW-1185">Reference proteome</keyword>
<dbReference type="Gene3D" id="3.40.50.880">
    <property type="match status" value="1"/>
</dbReference>
<dbReference type="PANTHER" id="PTHR42695:SF5">
    <property type="entry name" value="GLUTAMINE AMIDOTRANSFERASE YLR126C-RELATED"/>
    <property type="match status" value="1"/>
</dbReference>
<dbReference type="Proteomes" id="UP001196509">
    <property type="component" value="Unassembled WGS sequence"/>
</dbReference>
<name>A0AAE3CZK9_9HYPH</name>
<evidence type="ECO:0000313" key="3">
    <source>
        <dbReference type="Proteomes" id="UP001196509"/>
    </source>
</evidence>
<dbReference type="Pfam" id="PF00117">
    <property type="entry name" value="GATase"/>
    <property type="match status" value="1"/>
</dbReference>
<proteinExistence type="predicted"/>
<feature type="domain" description="Glutamine amidotransferase" evidence="1">
    <location>
        <begin position="44"/>
        <end position="178"/>
    </location>
</feature>
<organism evidence="2 3">
    <name type="scientific">Flavimaribacter sediminis</name>
    <dbReference type="NCBI Taxonomy" id="2865987"/>
    <lineage>
        <taxon>Bacteria</taxon>
        <taxon>Pseudomonadati</taxon>
        <taxon>Pseudomonadota</taxon>
        <taxon>Alphaproteobacteria</taxon>
        <taxon>Hyphomicrobiales</taxon>
        <taxon>Rhizobiaceae</taxon>
        <taxon>Flavimaribacter</taxon>
    </lineage>
</organism>
<dbReference type="GO" id="GO:0005829">
    <property type="term" value="C:cytosol"/>
    <property type="evidence" value="ECO:0007669"/>
    <property type="project" value="TreeGrafter"/>
</dbReference>
<dbReference type="CDD" id="cd01741">
    <property type="entry name" value="GATase1_1"/>
    <property type="match status" value="1"/>
</dbReference>
<dbReference type="PANTHER" id="PTHR42695">
    <property type="entry name" value="GLUTAMINE AMIDOTRANSFERASE YLR126C-RELATED"/>
    <property type="match status" value="1"/>
</dbReference>
<dbReference type="EMBL" id="JAICBX010000002">
    <property type="protein sequence ID" value="MBW8637430.1"/>
    <property type="molecule type" value="Genomic_DNA"/>
</dbReference>
<reference evidence="2" key="1">
    <citation type="submission" date="2021-08" db="EMBL/GenBank/DDBJ databases">
        <title>Hoeflea bacterium WL0058 sp. nov., isolated from the sediment.</title>
        <authorList>
            <person name="Wang L."/>
            <person name="Zhang D."/>
        </authorList>
    </citation>
    <scope>NUCLEOTIDE SEQUENCE</scope>
    <source>
        <strain evidence="2">WL0058</strain>
    </source>
</reference>
<dbReference type="InterPro" id="IPR017926">
    <property type="entry name" value="GATASE"/>
</dbReference>
<comment type="caution">
    <text evidence="2">The sequence shown here is derived from an EMBL/GenBank/DDBJ whole genome shotgun (WGS) entry which is preliminary data.</text>
</comment>
<accession>A0AAE3CZK9</accession>
<dbReference type="RefSeq" id="WP_220228133.1">
    <property type="nucleotide sequence ID" value="NZ_JAICBX010000002.1"/>
</dbReference>
<protein>
    <recommendedName>
        <fullName evidence="1">Glutamine amidotransferase domain-containing protein</fullName>
    </recommendedName>
</protein>
<evidence type="ECO:0000313" key="2">
    <source>
        <dbReference type="EMBL" id="MBW8637430.1"/>
    </source>
</evidence>
<gene>
    <name evidence="2" type="ORF">K1W69_09540</name>
</gene>
<dbReference type="PROSITE" id="PS51273">
    <property type="entry name" value="GATASE_TYPE_1"/>
    <property type="match status" value="1"/>
</dbReference>
<evidence type="ECO:0000259" key="1">
    <source>
        <dbReference type="Pfam" id="PF00117"/>
    </source>
</evidence>
<sequence>MTRILSIMHEFPAETDRGTLHLMSQGFEVEEIRPYLGEALPDLTDDIAGVKIQGGAQFVSDLEAFPYLRDEAEFARAVMERGIPLLGICLGGQLIAHVLDATVDYHPEENVALGYYPLRPTGAGLDWFPEEFIVLAANAQGFDCPAGATLLAAGDVFPNQAFIYGDRTIAFQFHPEVTRPMLDRWQQELSHNIGKPGTQSVEEQNRGFDLHNETLGAWYFDFLDRFF</sequence>
<dbReference type="AlphaFoldDB" id="A0AAE3CZK9"/>
<dbReference type="InterPro" id="IPR029062">
    <property type="entry name" value="Class_I_gatase-like"/>
</dbReference>
<dbReference type="SUPFAM" id="SSF52317">
    <property type="entry name" value="Class I glutamine amidotransferase-like"/>
    <property type="match status" value="1"/>
</dbReference>
<dbReference type="InterPro" id="IPR044992">
    <property type="entry name" value="ChyE-like"/>
</dbReference>